<name>A0A066VK70_TILAU</name>
<dbReference type="RefSeq" id="XP_013240940.1">
    <property type="nucleotide sequence ID" value="XM_013385486.1"/>
</dbReference>
<sequence>MGGHMLVIKRLKELIKVHSLQVTPAGVEDSQPTWYMRIYPLPPVSPVLQSHAYIVKRLHAFTPDK</sequence>
<dbReference type="Proteomes" id="UP000027361">
    <property type="component" value="Unassembled WGS sequence"/>
</dbReference>
<reference evidence="1 2" key="1">
    <citation type="submission" date="2014-05" db="EMBL/GenBank/DDBJ databases">
        <title>Draft genome sequence of a rare smut relative, Tilletiaria anomala UBC 951.</title>
        <authorList>
            <consortium name="DOE Joint Genome Institute"/>
            <person name="Toome M."/>
            <person name="Kuo A."/>
            <person name="Henrissat B."/>
            <person name="Lipzen A."/>
            <person name="Tritt A."/>
            <person name="Yoshinaga Y."/>
            <person name="Zane M."/>
            <person name="Barry K."/>
            <person name="Grigoriev I.V."/>
            <person name="Spatafora J.W."/>
            <person name="Aimea M.C."/>
        </authorList>
    </citation>
    <scope>NUCLEOTIDE SEQUENCE [LARGE SCALE GENOMIC DNA]</scope>
    <source>
        <strain evidence="1 2">UBC 951</strain>
    </source>
</reference>
<proteinExistence type="predicted"/>
<dbReference type="InParanoid" id="A0A066VK70"/>
<dbReference type="HOGENOM" id="CLU_2851312_0_0_1"/>
<accession>A0A066VK70</accession>
<protein>
    <submittedName>
        <fullName evidence="1">Uncharacterized protein</fullName>
    </submittedName>
</protein>
<organism evidence="1 2">
    <name type="scientific">Tilletiaria anomala (strain ATCC 24038 / CBS 436.72 / UBC 951)</name>
    <dbReference type="NCBI Taxonomy" id="1037660"/>
    <lineage>
        <taxon>Eukaryota</taxon>
        <taxon>Fungi</taxon>
        <taxon>Dikarya</taxon>
        <taxon>Basidiomycota</taxon>
        <taxon>Ustilaginomycotina</taxon>
        <taxon>Exobasidiomycetes</taxon>
        <taxon>Georgefischeriales</taxon>
        <taxon>Tilletiariaceae</taxon>
        <taxon>Tilletiaria</taxon>
    </lineage>
</organism>
<dbReference type="EMBL" id="JMSN01000108">
    <property type="protein sequence ID" value="KDN39159.1"/>
    <property type="molecule type" value="Genomic_DNA"/>
</dbReference>
<dbReference type="AlphaFoldDB" id="A0A066VK70"/>
<comment type="caution">
    <text evidence="1">The sequence shown here is derived from an EMBL/GenBank/DDBJ whole genome shotgun (WGS) entry which is preliminary data.</text>
</comment>
<gene>
    <name evidence="1" type="ORF">K437DRAFT_259163</name>
</gene>
<evidence type="ECO:0000313" key="2">
    <source>
        <dbReference type="Proteomes" id="UP000027361"/>
    </source>
</evidence>
<evidence type="ECO:0000313" key="1">
    <source>
        <dbReference type="EMBL" id="KDN39159.1"/>
    </source>
</evidence>
<dbReference type="GeneID" id="25265176"/>
<keyword evidence="2" id="KW-1185">Reference proteome</keyword>